<reference evidence="1" key="1">
    <citation type="submission" date="2020-03" db="EMBL/GenBank/DDBJ databases">
        <authorList>
            <person name="Weist P."/>
        </authorList>
    </citation>
    <scope>NUCLEOTIDE SEQUENCE</scope>
</reference>
<accession>A0A9N7TPL3</accession>
<gene>
    <name evidence="1" type="ORF">PLEPLA_LOCUS4618</name>
</gene>
<protein>
    <submittedName>
        <fullName evidence="1">Uncharacterized protein</fullName>
    </submittedName>
</protein>
<evidence type="ECO:0000313" key="1">
    <source>
        <dbReference type="EMBL" id="CAB1416825.1"/>
    </source>
</evidence>
<dbReference type="EMBL" id="CADEAL010000226">
    <property type="protein sequence ID" value="CAB1416825.1"/>
    <property type="molecule type" value="Genomic_DNA"/>
</dbReference>
<dbReference type="AlphaFoldDB" id="A0A9N7TPL3"/>
<dbReference type="Proteomes" id="UP001153269">
    <property type="component" value="Unassembled WGS sequence"/>
</dbReference>
<organism evidence="1 2">
    <name type="scientific">Pleuronectes platessa</name>
    <name type="common">European plaice</name>
    <dbReference type="NCBI Taxonomy" id="8262"/>
    <lineage>
        <taxon>Eukaryota</taxon>
        <taxon>Metazoa</taxon>
        <taxon>Chordata</taxon>
        <taxon>Craniata</taxon>
        <taxon>Vertebrata</taxon>
        <taxon>Euteleostomi</taxon>
        <taxon>Actinopterygii</taxon>
        <taxon>Neopterygii</taxon>
        <taxon>Teleostei</taxon>
        <taxon>Neoteleostei</taxon>
        <taxon>Acanthomorphata</taxon>
        <taxon>Carangaria</taxon>
        <taxon>Pleuronectiformes</taxon>
        <taxon>Pleuronectoidei</taxon>
        <taxon>Pleuronectidae</taxon>
        <taxon>Pleuronectes</taxon>
    </lineage>
</organism>
<comment type="caution">
    <text evidence="1">The sequence shown here is derived from an EMBL/GenBank/DDBJ whole genome shotgun (WGS) entry which is preliminary data.</text>
</comment>
<sequence>MCVSVRHWCDDPQGAVCGGRTHACEVNISYEHRGNGVCTEQLVGRSKGDCVPEASCDENALKRSHPGLVLQLSFCKSRLHLITCVRIRPICMQIREFPLCAQSMLISLPATHVDGVSVGTEPSTEPTAVIPLPT</sequence>
<proteinExistence type="predicted"/>
<evidence type="ECO:0000313" key="2">
    <source>
        <dbReference type="Proteomes" id="UP001153269"/>
    </source>
</evidence>
<name>A0A9N7TPL3_PLEPL</name>
<keyword evidence="2" id="KW-1185">Reference proteome</keyword>